<dbReference type="InterPro" id="IPR050400">
    <property type="entry name" value="Bact_Cytoskel_RodZ"/>
</dbReference>
<evidence type="ECO:0000313" key="4">
    <source>
        <dbReference type="EMBL" id="MDR7360517.1"/>
    </source>
</evidence>
<feature type="compositionally biased region" description="Polar residues" evidence="1">
    <location>
        <begin position="581"/>
        <end position="593"/>
    </location>
</feature>
<dbReference type="Gene3D" id="1.10.260.40">
    <property type="entry name" value="lambda repressor-like DNA-binding domains"/>
    <property type="match status" value="1"/>
</dbReference>
<dbReference type="EMBL" id="JAVDYG010000001">
    <property type="protein sequence ID" value="MDR7360517.1"/>
    <property type="molecule type" value="Genomic_DNA"/>
</dbReference>
<proteinExistence type="predicted"/>
<keyword evidence="2" id="KW-0812">Transmembrane</keyword>
<feature type="transmembrane region" description="Helical" evidence="2">
    <location>
        <begin position="67"/>
        <end position="84"/>
    </location>
</feature>
<evidence type="ECO:0000313" key="5">
    <source>
        <dbReference type="Proteomes" id="UP001183648"/>
    </source>
</evidence>
<feature type="compositionally biased region" description="Polar residues" evidence="1">
    <location>
        <begin position="488"/>
        <end position="497"/>
    </location>
</feature>
<feature type="region of interest" description="Disordered" evidence="1">
    <location>
        <begin position="570"/>
        <end position="593"/>
    </location>
</feature>
<reference evidence="4 5" key="1">
    <citation type="submission" date="2023-07" db="EMBL/GenBank/DDBJ databases">
        <title>Sequencing the genomes of 1000 actinobacteria strains.</title>
        <authorList>
            <person name="Klenk H.-P."/>
        </authorList>
    </citation>
    <scope>NUCLEOTIDE SEQUENCE [LARGE SCALE GENOMIC DNA]</scope>
    <source>
        <strain evidence="4 5">DSM 19426</strain>
    </source>
</reference>
<dbReference type="Pfam" id="PF13413">
    <property type="entry name" value="HTH_25"/>
    <property type="match status" value="1"/>
</dbReference>
<name>A0ABU2BPF1_9ACTN</name>
<evidence type="ECO:0000256" key="1">
    <source>
        <dbReference type="SAM" id="MobiDB-lite"/>
    </source>
</evidence>
<feature type="region of interest" description="Disordered" evidence="1">
    <location>
        <begin position="207"/>
        <end position="267"/>
    </location>
</feature>
<feature type="region of interest" description="Disordered" evidence="1">
    <location>
        <begin position="1"/>
        <end position="25"/>
    </location>
</feature>
<feature type="domain" description="Cytoskeleton protein RodZ-like C-terminal" evidence="3">
    <location>
        <begin position="517"/>
        <end position="579"/>
    </location>
</feature>
<dbReference type="Pfam" id="PF13464">
    <property type="entry name" value="RodZ_C"/>
    <property type="match status" value="1"/>
</dbReference>
<organism evidence="4 5">
    <name type="scientific">Nocardioides marmoribigeumensis</name>
    <dbReference type="NCBI Taxonomy" id="433649"/>
    <lineage>
        <taxon>Bacteria</taxon>
        <taxon>Bacillati</taxon>
        <taxon>Actinomycetota</taxon>
        <taxon>Actinomycetes</taxon>
        <taxon>Propionibacteriales</taxon>
        <taxon>Nocardioidaceae</taxon>
        <taxon>Nocardioides</taxon>
    </lineage>
</organism>
<protein>
    <submittedName>
        <fullName evidence="4">Cytoskeletal protein RodZ</fullName>
    </submittedName>
</protein>
<feature type="transmembrane region" description="Helical" evidence="2">
    <location>
        <begin position="36"/>
        <end position="55"/>
    </location>
</feature>
<feature type="compositionally biased region" description="Low complexity" evidence="1">
    <location>
        <begin position="219"/>
        <end position="230"/>
    </location>
</feature>
<gene>
    <name evidence="4" type="ORF">J2S63_000070</name>
</gene>
<feature type="region of interest" description="Disordered" evidence="1">
    <location>
        <begin position="488"/>
        <end position="507"/>
    </location>
</feature>
<dbReference type="InterPro" id="IPR025194">
    <property type="entry name" value="RodZ-like_C"/>
</dbReference>
<dbReference type="InterPro" id="IPR010982">
    <property type="entry name" value="Lambda_DNA-bd_dom_sf"/>
</dbReference>
<keyword evidence="2" id="KW-1133">Transmembrane helix</keyword>
<sequence>MSAQPVEETEDLTRDEGPGTPETAHVPEVVEVRRNAALSAVLGAAASAVAIAYLWRAGAGGNALDWLLCLVMAGFAAVFLHSLLDSRTPLLVADEMGVRLRLGSQWRGLPWEAIDRVVVHPRKGLLRDGRVLISLVHVTRTIEGLDGRARRHAVLNRKVYGAALAVPLGVATRLEGSHLAELPDRIAALAQDRAEVLTVVDTPETPVIPVEGSAPVVQEPEPATEPSAPSGTAAREGRRWGRRRHVEPETDTEPEALEEDPEFGEPVALTETDFLDRALEREPGRADVAPLRQARHHDAIRSVIEAVTPVEQPGSQVRAIAKLGDPVGPLVIDDYVPEPAYDPVIGPELAASRTRVGLSVDELAERTRIRPHVIESIEVDDFTPCGGDFYARGHIRTLARVLGKDPVPMLEVFDARYAKAPINARKVFEAELATGMGGQMRRPYGGASWTGLIATVLVLVLVWAMVRLFAGSGPTEFTEAPPVLNGSAGLSQRNSFDQPVPPSGPQRVGTTVTAVSAGAHVEVRDGDGNLVFEGDLVIGQSKHVRAMPPVTVTSDNGSAVSVRLAGKDQGMLGTAEEPVTRTFQSDQPARSRR</sequence>
<evidence type="ECO:0000256" key="2">
    <source>
        <dbReference type="SAM" id="Phobius"/>
    </source>
</evidence>
<feature type="compositionally biased region" description="Acidic residues" evidence="1">
    <location>
        <begin position="249"/>
        <end position="263"/>
    </location>
</feature>
<dbReference type="PANTHER" id="PTHR34475:SF1">
    <property type="entry name" value="CYTOSKELETON PROTEIN RODZ"/>
    <property type="match status" value="1"/>
</dbReference>
<accession>A0ABU2BPF1</accession>
<comment type="caution">
    <text evidence="4">The sequence shown here is derived from an EMBL/GenBank/DDBJ whole genome shotgun (WGS) entry which is preliminary data.</text>
</comment>
<feature type="transmembrane region" description="Helical" evidence="2">
    <location>
        <begin position="449"/>
        <end position="470"/>
    </location>
</feature>
<dbReference type="PANTHER" id="PTHR34475">
    <property type="match status" value="1"/>
</dbReference>
<dbReference type="Proteomes" id="UP001183648">
    <property type="component" value="Unassembled WGS sequence"/>
</dbReference>
<evidence type="ECO:0000259" key="3">
    <source>
        <dbReference type="Pfam" id="PF13464"/>
    </source>
</evidence>
<dbReference type="RefSeq" id="WP_310297086.1">
    <property type="nucleotide sequence ID" value="NZ_BAAAPS010000006.1"/>
</dbReference>
<keyword evidence="5" id="KW-1185">Reference proteome</keyword>
<keyword evidence="2" id="KW-0472">Membrane</keyword>